<keyword evidence="4" id="KW-1185">Reference proteome</keyword>
<dbReference type="Gramene" id="TraesCLE_scaffold_019438_01G000600.1">
    <property type="protein sequence ID" value="TraesCLE_scaffold_019438_01G000600.1"/>
    <property type="gene ID" value="TraesCLE_scaffold_019438_01G000600"/>
</dbReference>
<dbReference type="Gramene" id="TraesJUL7D03G04460220.1">
    <property type="protein sequence ID" value="TraesJUL7D03G04460220.1"/>
    <property type="gene ID" value="TraesJUL7D03G04460220"/>
</dbReference>
<proteinExistence type="predicted"/>
<dbReference type="Gramene" id="TraesWEE_scaffold_015026_01G000600.1">
    <property type="protein sequence ID" value="TraesWEE_scaffold_015026_01G000600.1"/>
    <property type="gene ID" value="TraesWEE_scaffold_015026_01G000600"/>
</dbReference>
<dbReference type="KEGG" id="taes:123167701"/>
<reference evidence="3" key="1">
    <citation type="submission" date="2018-08" db="EMBL/GenBank/DDBJ databases">
        <authorList>
            <person name="Rossello M."/>
        </authorList>
    </citation>
    <scope>NUCLEOTIDE SEQUENCE [LARGE SCALE GENOMIC DNA]</scope>
    <source>
        <strain evidence="3">cv. Chinese Spring</strain>
    </source>
</reference>
<accession>A0A3B6TH21</accession>
<dbReference type="Gramene" id="TraesROB_scaffold_020392_01G000100.1">
    <property type="protein sequence ID" value="TraesROB_scaffold_020392_01G000100.1"/>
    <property type="gene ID" value="TraesROB_scaffold_020392_01G000100"/>
</dbReference>
<dbReference type="Proteomes" id="UP000019116">
    <property type="component" value="Chromosome 7D"/>
</dbReference>
<feature type="compositionally biased region" description="Basic and acidic residues" evidence="1">
    <location>
        <begin position="90"/>
        <end position="101"/>
    </location>
</feature>
<dbReference type="Gramene" id="TraesNOR7D03G04465110.1">
    <property type="protein sequence ID" value="TraesNOR7D03G04465110.1"/>
    <property type="gene ID" value="TraesNOR7D03G04465110"/>
</dbReference>
<dbReference type="GeneID" id="123167701"/>
<evidence type="ECO:0000313" key="4">
    <source>
        <dbReference type="Proteomes" id="UP000019116"/>
    </source>
</evidence>
<dbReference type="PANTHER" id="PTHR33326:SF14">
    <property type="entry name" value="EXPRESSED PROTEIN"/>
    <property type="match status" value="1"/>
</dbReference>
<dbReference type="InterPro" id="IPR022059">
    <property type="entry name" value="DUF3615"/>
</dbReference>
<dbReference type="Gramene" id="TraesARI7D03G04492650.1">
    <property type="protein sequence ID" value="TraesARI7D03G04492650.1"/>
    <property type="gene ID" value="TraesARI7D03G04492650"/>
</dbReference>
<evidence type="ECO:0000256" key="1">
    <source>
        <dbReference type="SAM" id="MobiDB-lite"/>
    </source>
</evidence>
<feature type="region of interest" description="Disordered" evidence="1">
    <location>
        <begin position="1"/>
        <end position="114"/>
    </location>
</feature>
<dbReference type="Gramene" id="TraesCS7D02G347200.1">
    <property type="protein sequence ID" value="TraesCS7D02G347200.1"/>
    <property type="gene ID" value="TraesCS7D02G347200"/>
</dbReference>
<dbReference type="OrthoDB" id="684795at2759"/>
<organism evidence="3">
    <name type="scientific">Triticum aestivum</name>
    <name type="common">Wheat</name>
    <dbReference type="NCBI Taxonomy" id="4565"/>
    <lineage>
        <taxon>Eukaryota</taxon>
        <taxon>Viridiplantae</taxon>
        <taxon>Streptophyta</taxon>
        <taxon>Embryophyta</taxon>
        <taxon>Tracheophyta</taxon>
        <taxon>Spermatophyta</taxon>
        <taxon>Magnoliopsida</taxon>
        <taxon>Liliopsida</taxon>
        <taxon>Poales</taxon>
        <taxon>Poaceae</taxon>
        <taxon>BOP clade</taxon>
        <taxon>Pooideae</taxon>
        <taxon>Triticodae</taxon>
        <taxon>Triticeae</taxon>
        <taxon>Triticinae</taxon>
        <taxon>Triticum</taxon>
    </lineage>
</organism>
<sequence>MGRARRDRRSSTSKPDAANGAKPPTGSTTTHLRQSVLYSVPRGPRGRKGRPVEEHTGEVSSGELGHTSADLSQFDALTLNTTPPTLQSSDRVEEHSTEVRSTEPNGTGADLSKDEGISLDVTSPAYESTDGAVVNGSNMDIGVPDSTIEKQPAVQEALSPRSEERRRRINQYLAEHTYNDVLEAMVAVKNGFCNPPKKVSNPNKSSEKLALPDSPQSPHRLDTQSSQTKIQCGESTKQIVKNGKLWMEKEVMKAFKKCIIEGEGLRGVEFELDELLHQCFSVETHEKMFHHYNFTVKTKEAGSHKWSSTLYFAQVKEMYGRKFYFCYPLDPNEDGLCYACKNQGMDALRHPAVPIGYETGQPGAGRPFVDDDSHDDCSIKLDNDDFVWAFEQVFCKRAPS</sequence>
<dbReference type="AlphaFoldDB" id="A0A3B6TH21"/>
<dbReference type="Gramene" id="TraesCAD_scaffold_023400_01G000100.1">
    <property type="protein sequence ID" value="TraesCAD_scaffold_023400_01G000100.1"/>
    <property type="gene ID" value="TraesCAD_scaffold_023400_01G000100"/>
</dbReference>
<protein>
    <recommendedName>
        <fullName evidence="2">DUF3615 domain-containing protein</fullName>
    </recommendedName>
</protein>
<gene>
    <name evidence="3" type="primary">LOC123167701</name>
</gene>
<evidence type="ECO:0000313" key="3">
    <source>
        <dbReference type="EnsemblPlants" id="TraesCS7D02G347200.1"/>
    </source>
</evidence>
<dbReference type="Gramene" id="TraesCS7D03G0819900.1">
    <property type="protein sequence ID" value="TraesCS7D03G0819900.1.CDS"/>
    <property type="gene ID" value="TraesCS7D03G0819900"/>
</dbReference>
<dbReference type="Gramene" id="TraesMAC7D03G04408130.1">
    <property type="protein sequence ID" value="TraesMAC7D03G04408130.1"/>
    <property type="gene ID" value="TraesMAC7D03G04408130"/>
</dbReference>
<dbReference type="Pfam" id="PF12274">
    <property type="entry name" value="DUF3615"/>
    <property type="match status" value="1"/>
</dbReference>
<name>A0A3B6TH21_WHEAT</name>
<reference evidence="3" key="2">
    <citation type="submission" date="2018-10" db="UniProtKB">
        <authorList>
            <consortium name="EnsemblPlants"/>
        </authorList>
    </citation>
    <scope>IDENTIFICATION</scope>
</reference>
<dbReference type="EnsemblPlants" id="TraesCS7D02G347200.1">
    <property type="protein sequence ID" value="TraesCS7D02G347200.1"/>
    <property type="gene ID" value="TraesCS7D02G347200"/>
</dbReference>
<feature type="compositionally biased region" description="Polar residues" evidence="1">
    <location>
        <begin position="25"/>
        <end position="37"/>
    </location>
</feature>
<feature type="domain" description="DUF3615" evidence="2">
    <location>
        <begin position="266"/>
        <end position="351"/>
    </location>
</feature>
<feature type="compositionally biased region" description="Polar residues" evidence="1">
    <location>
        <begin position="78"/>
        <end position="89"/>
    </location>
</feature>
<evidence type="ECO:0000259" key="2">
    <source>
        <dbReference type="Pfam" id="PF12274"/>
    </source>
</evidence>
<dbReference type="PANTHER" id="PTHR33326">
    <property type="entry name" value="OS05G0543800 PROTEIN"/>
    <property type="match status" value="1"/>
</dbReference>
<dbReference type="RefSeq" id="XP_044441490.1">
    <property type="nucleotide sequence ID" value="XM_044585555.1"/>
</dbReference>
<feature type="region of interest" description="Disordered" evidence="1">
    <location>
        <begin position="196"/>
        <end position="227"/>
    </location>
</feature>